<protein>
    <submittedName>
        <fullName evidence="1">26572_t:CDS:1</fullName>
    </submittedName>
</protein>
<organism evidence="1 2">
    <name type="scientific">Gigaspora margarita</name>
    <dbReference type="NCBI Taxonomy" id="4874"/>
    <lineage>
        <taxon>Eukaryota</taxon>
        <taxon>Fungi</taxon>
        <taxon>Fungi incertae sedis</taxon>
        <taxon>Mucoromycota</taxon>
        <taxon>Glomeromycotina</taxon>
        <taxon>Glomeromycetes</taxon>
        <taxon>Diversisporales</taxon>
        <taxon>Gigasporaceae</taxon>
        <taxon>Gigaspora</taxon>
    </lineage>
</organism>
<proteinExistence type="predicted"/>
<comment type="caution">
    <text evidence="1">The sequence shown here is derived from an EMBL/GenBank/DDBJ whole genome shotgun (WGS) entry which is preliminary data.</text>
</comment>
<name>A0ABN7WFX4_GIGMA</name>
<dbReference type="Proteomes" id="UP000789901">
    <property type="component" value="Unassembled WGS sequence"/>
</dbReference>
<keyword evidence="2" id="KW-1185">Reference proteome</keyword>
<evidence type="ECO:0000313" key="2">
    <source>
        <dbReference type="Proteomes" id="UP000789901"/>
    </source>
</evidence>
<dbReference type="EMBL" id="CAJVQB010043230">
    <property type="protein sequence ID" value="CAG8831021.1"/>
    <property type="molecule type" value="Genomic_DNA"/>
</dbReference>
<feature type="non-terminal residue" evidence="1">
    <location>
        <position position="1"/>
    </location>
</feature>
<reference evidence="1 2" key="1">
    <citation type="submission" date="2021-06" db="EMBL/GenBank/DDBJ databases">
        <authorList>
            <person name="Kallberg Y."/>
            <person name="Tangrot J."/>
            <person name="Rosling A."/>
        </authorList>
    </citation>
    <scope>NUCLEOTIDE SEQUENCE [LARGE SCALE GENOMIC DNA]</scope>
    <source>
        <strain evidence="1 2">120-4 pot B 10/14</strain>
    </source>
</reference>
<accession>A0ABN7WFX4</accession>
<gene>
    <name evidence="1" type="ORF">GMARGA_LOCUS30532</name>
</gene>
<evidence type="ECO:0000313" key="1">
    <source>
        <dbReference type="EMBL" id="CAG8831021.1"/>
    </source>
</evidence>
<sequence>KEFAQWLLQLGNNTLLTTNDKIEIPTQYISINDLITDVFDNALKNNNKMALLYTIIL</sequence>